<evidence type="ECO:0000313" key="3">
    <source>
        <dbReference type="EMBL" id="MBB4679190.1"/>
    </source>
</evidence>
<evidence type="ECO:0000256" key="1">
    <source>
        <dbReference type="ARBA" id="ARBA00005254"/>
    </source>
</evidence>
<name>A0A7W7FVM0_9PSEU</name>
<dbReference type="Gene3D" id="1.10.12.10">
    <property type="entry name" value="Lyase 2-enoyl-coa Hydratase, Chain A, domain 2"/>
    <property type="match status" value="1"/>
</dbReference>
<dbReference type="InterPro" id="IPR018376">
    <property type="entry name" value="Enoyl-CoA_hyd/isom_CS"/>
</dbReference>
<dbReference type="Pfam" id="PF00378">
    <property type="entry name" value="ECH_1"/>
    <property type="match status" value="1"/>
</dbReference>
<dbReference type="InterPro" id="IPR001753">
    <property type="entry name" value="Enoyl-CoA_hydra/iso"/>
</dbReference>
<dbReference type="CDD" id="cd06558">
    <property type="entry name" value="crotonase-like"/>
    <property type="match status" value="1"/>
</dbReference>
<dbReference type="EMBL" id="JACHMH010000001">
    <property type="protein sequence ID" value="MBB4679190.1"/>
    <property type="molecule type" value="Genomic_DNA"/>
</dbReference>
<dbReference type="Proteomes" id="UP000533598">
    <property type="component" value="Unassembled WGS sequence"/>
</dbReference>
<keyword evidence="3" id="KW-0456">Lyase</keyword>
<dbReference type="AlphaFoldDB" id="A0A7W7FVM0"/>
<dbReference type="PANTHER" id="PTHR43802:SF1">
    <property type="entry name" value="IP11341P-RELATED"/>
    <property type="match status" value="1"/>
</dbReference>
<organism evidence="3 4">
    <name type="scientific">Crossiella cryophila</name>
    <dbReference type="NCBI Taxonomy" id="43355"/>
    <lineage>
        <taxon>Bacteria</taxon>
        <taxon>Bacillati</taxon>
        <taxon>Actinomycetota</taxon>
        <taxon>Actinomycetes</taxon>
        <taxon>Pseudonocardiales</taxon>
        <taxon>Pseudonocardiaceae</taxon>
        <taxon>Crossiella</taxon>
    </lineage>
</organism>
<comment type="similarity">
    <text evidence="1 2">Belongs to the enoyl-CoA hydratase/isomerase family.</text>
</comment>
<dbReference type="EC" id="4.2.1.17" evidence="3"/>
<dbReference type="SUPFAM" id="SSF52096">
    <property type="entry name" value="ClpP/crotonase"/>
    <property type="match status" value="1"/>
</dbReference>
<dbReference type="InterPro" id="IPR029045">
    <property type="entry name" value="ClpP/crotonase-like_dom_sf"/>
</dbReference>
<evidence type="ECO:0000313" key="4">
    <source>
        <dbReference type="Proteomes" id="UP000533598"/>
    </source>
</evidence>
<evidence type="ECO:0000256" key="2">
    <source>
        <dbReference type="RuleBase" id="RU003707"/>
    </source>
</evidence>
<dbReference type="Gene3D" id="3.90.226.10">
    <property type="entry name" value="2-enoyl-CoA Hydratase, Chain A, domain 1"/>
    <property type="match status" value="1"/>
</dbReference>
<dbReference type="InterPro" id="IPR014748">
    <property type="entry name" value="Enoyl-CoA_hydra_C"/>
</dbReference>
<sequence length="250" mass="26063">MTVNTETADTVLIITLNRPQARNAINHATGLALSAALDHLESNPALTAGVLHGAGGHFCSGMDLRAFAAGEDIPIVGEYGLAGLTRRPLTKPLLAAVEGYAVAGGFELALSCDLIIAAQSAHFGLPEVKRGLIAGEGGVTRLPQHLPHHIAMELLLTGDPLPAAAAAGYGLVNRVVPDGEALGVALELAGRIGRNAPLALAAVKQIVRPVVERDAFAVQDPWYHKVSASMDAREGAVAFSEKREARWRGC</sequence>
<dbReference type="RefSeq" id="WP_185004965.1">
    <property type="nucleotide sequence ID" value="NZ_BAAAUI010000025.1"/>
</dbReference>
<reference evidence="3 4" key="1">
    <citation type="submission" date="2020-08" db="EMBL/GenBank/DDBJ databases">
        <title>Sequencing the genomes of 1000 actinobacteria strains.</title>
        <authorList>
            <person name="Klenk H.-P."/>
        </authorList>
    </citation>
    <scope>NUCLEOTIDE SEQUENCE [LARGE SCALE GENOMIC DNA]</scope>
    <source>
        <strain evidence="3 4">DSM 44230</strain>
    </source>
</reference>
<comment type="caution">
    <text evidence="3">The sequence shown here is derived from an EMBL/GenBank/DDBJ whole genome shotgun (WGS) entry which is preliminary data.</text>
</comment>
<gene>
    <name evidence="3" type="ORF">HNR67_005308</name>
</gene>
<dbReference type="PROSITE" id="PS00166">
    <property type="entry name" value="ENOYL_COA_HYDRATASE"/>
    <property type="match status" value="1"/>
</dbReference>
<keyword evidence="4" id="KW-1185">Reference proteome</keyword>
<protein>
    <submittedName>
        <fullName evidence="3">Enoyl-CoA hydratase</fullName>
        <ecNumber evidence="3">4.2.1.17</ecNumber>
    </submittedName>
</protein>
<accession>A0A7W7FVM0</accession>
<dbReference type="PANTHER" id="PTHR43802">
    <property type="entry name" value="ENOYL-COA HYDRATASE"/>
    <property type="match status" value="1"/>
</dbReference>
<dbReference type="GO" id="GO:0004300">
    <property type="term" value="F:enoyl-CoA hydratase activity"/>
    <property type="evidence" value="ECO:0007669"/>
    <property type="project" value="UniProtKB-EC"/>
</dbReference>
<dbReference type="NCBIfam" id="NF006100">
    <property type="entry name" value="PRK08252.1"/>
    <property type="match status" value="1"/>
</dbReference>
<proteinExistence type="inferred from homology"/>